<dbReference type="Proteomes" id="UP000596660">
    <property type="component" value="Unplaced"/>
</dbReference>
<sequence>MKTYKGYMMNAYYPEGCIAEQVLYKIAIALCCEFLGDVKMIRLPISHHDDRIDGKGIIGYEQVDLSSAKWIKAHTYVLHTEDEVAAYVEQHKTFLKKNLMAKKKKHASQSTNNATSDPENDAFDTKKNNREEERGHTVLAWWGKKFKAVPKSLWNGILHMEFHVGDVPKEIVDEVYEVIAKEFDVPEKRNKYILWRDSIQGRASIRWRAFKTRFRKYWLYKVHGNKKVVRKTSPWTYPMVQQTYWNKFIKTYTEDDAFQVKELQNKGIHVTQVSRHLVWLKAHSKEKDGQMVFENPADDIIAQAIVITNYGSCSAYRGEITTKGRDDVLAKAINKPEHGGRVRVVGSAVSNKAYFGYNQPTPPNRMQAQVNYLMKEMGTMRNDQNLLMSYIISSPNFNPDQFRQFMTSGGALGGQGSVSTPFGIYVSLLGGQGLGASQFGFPMQGFGGPQFSALNGQLSGLSGQVEPNHEEILPYHVPWPEQHLMRSDQQIEQNCTSSPQRSHELIDDDPISHNQFRSGLTRHDPVSVIEHTLLSEKELHIVAKGKVEKRKSEQVITVHNVKIVIGLLRVSVDQVVIPAALIPCPTSEFTYLSEMCKQDSVAGMYRFCDIGCLSPLTPMTEEGRSDYLAIFTGVSTSYSQAKIDELRDLWVNYVHEHYKQVGEEYDDGVDYDE</sequence>
<reference evidence="2" key="2">
    <citation type="submission" date="2021-03" db="UniProtKB">
        <authorList>
            <consortium name="EnsemblPlants"/>
        </authorList>
    </citation>
    <scope>IDENTIFICATION</scope>
</reference>
<dbReference type="PANTHER" id="PTHR33018">
    <property type="entry name" value="OS10G0338966 PROTEIN-RELATED"/>
    <property type="match status" value="1"/>
</dbReference>
<evidence type="ECO:0008006" key="4">
    <source>
        <dbReference type="Google" id="ProtNLM"/>
    </source>
</evidence>
<reference evidence="2" key="1">
    <citation type="journal article" date="2017" name="Nature">
        <title>The genome of Chenopodium quinoa.</title>
        <authorList>
            <person name="Jarvis D.E."/>
            <person name="Ho Y.S."/>
            <person name="Lightfoot D.J."/>
            <person name="Schmoeckel S.M."/>
            <person name="Li B."/>
            <person name="Borm T.J.A."/>
            <person name="Ohyanagi H."/>
            <person name="Mineta K."/>
            <person name="Michell C.T."/>
            <person name="Saber N."/>
            <person name="Kharbatia N.M."/>
            <person name="Rupper R.R."/>
            <person name="Sharp A.R."/>
            <person name="Dally N."/>
            <person name="Boughton B.A."/>
            <person name="Woo Y.H."/>
            <person name="Gao G."/>
            <person name="Schijlen E.G.W.M."/>
            <person name="Guo X."/>
            <person name="Momin A.A."/>
            <person name="Negrao S."/>
            <person name="Al-Babili S."/>
            <person name="Gehring C."/>
            <person name="Roessner U."/>
            <person name="Jung C."/>
            <person name="Murphy K."/>
            <person name="Arold S.T."/>
            <person name="Gojobori T."/>
            <person name="van der Linden C.G."/>
            <person name="van Loo E.N."/>
            <person name="Jellen E.N."/>
            <person name="Maughan P.J."/>
            <person name="Tester M."/>
        </authorList>
    </citation>
    <scope>NUCLEOTIDE SEQUENCE [LARGE SCALE GENOMIC DNA]</scope>
    <source>
        <strain evidence="2">cv. PI 614886</strain>
    </source>
</reference>
<evidence type="ECO:0000313" key="3">
    <source>
        <dbReference type="Proteomes" id="UP000596660"/>
    </source>
</evidence>
<keyword evidence="3" id="KW-1185">Reference proteome</keyword>
<dbReference type="Gramene" id="AUR62018200-RA">
    <property type="protein sequence ID" value="AUR62018200-RA:cds"/>
    <property type="gene ID" value="AUR62018200"/>
</dbReference>
<evidence type="ECO:0000256" key="1">
    <source>
        <dbReference type="SAM" id="MobiDB-lite"/>
    </source>
</evidence>
<feature type="compositionally biased region" description="Polar residues" evidence="1">
    <location>
        <begin position="108"/>
        <end position="117"/>
    </location>
</feature>
<proteinExistence type="predicted"/>
<accession>A0A803LSK6</accession>
<dbReference type="AlphaFoldDB" id="A0A803LSK6"/>
<dbReference type="PANTHER" id="PTHR33018:SF37">
    <property type="entry name" value="TRANSPOSASE TNP1_EN_SPM-LIKE DOMAIN-CONTAINING PROTEIN"/>
    <property type="match status" value="1"/>
</dbReference>
<evidence type="ECO:0000313" key="2">
    <source>
        <dbReference type="EnsemblPlants" id="AUR62018200-RA:cds"/>
    </source>
</evidence>
<name>A0A803LSK6_CHEQI</name>
<dbReference type="EnsemblPlants" id="AUR62018200-RA">
    <property type="protein sequence ID" value="AUR62018200-RA:cds"/>
    <property type="gene ID" value="AUR62018200"/>
</dbReference>
<protein>
    <recommendedName>
        <fullName evidence="4">Transposase</fullName>
    </recommendedName>
</protein>
<feature type="region of interest" description="Disordered" evidence="1">
    <location>
        <begin position="105"/>
        <end position="130"/>
    </location>
</feature>
<organism evidence="2 3">
    <name type="scientific">Chenopodium quinoa</name>
    <name type="common">Quinoa</name>
    <dbReference type="NCBI Taxonomy" id="63459"/>
    <lineage>
        <taxon>Eukaryota</taxon>
        <taxon>Viridiplantae</taxon>
        <taxon>Streptophyta</taxon>
        <taxon>Embryophyta</taxon>
        <taxon>Tracheophyta</taxon>
        <taxon>Spermatophyta</taxon>
        <taxon>Magnoliopsida</taxon>
        <taxon>eudicotyledons</taxon>
        <taxon>Gunneridae</taxon>
        <taxon>Pentapetalae</taxon>
        <taxon>Caryophyllales</taxon>
        <taxon>Chenopodiaceae</taxon>
        <taxon>Chenopodioideae</taxon>
        <taxon>Atripliceae</taxon>
        <taxon>Chenopodium</taxon>
    </lineage>
</organism>